<evidence type="ECO:0000313" key="9">
    <source>
        <dbReference type="Proteomes" id="UP000237655"/>
    </source>
</evidence>
<dbReference type="InterPro" id="IPR003688">
    <property type="entry name" value="TraG/VirD4"/>
</dbReference>
<sequence length="652" mass="71243">MRAPNENSEGSALGRLLITSAIGYGLYVTWPIVNGGGAEEWQLYAWGGFALVTGLGVASAIRDLAALTQNVHRTFRAMRPKLSNASANWLTKRQARKAGLSKTAGLFLGIADGQPLFLSDGVHGLICAPARKGKTTSFVMPAIIHDFGASKIVADMKGDLAAQTSELIAARANQSVIILNPAHKFDLGNAAYNPMQIILDDLEHGKEDVISDAWSMAMQLVPQAPGGDRDPFWPNGTRKMLVFVIVSLCVLFDEAEANLPRAFELFGDNDEFEKLLQQARGSDVLAGELSKLASNIAATWDDNPKHFESFREGAIQSLTAFGPSGRLAPSMTHCDFRFRDLKSRTCTLFMVCDYSRMDVFAPWLGLLMWAALKELIREDSDVPVHFILDEFTNYKLSGLPNALTALGGYGVRCWMVVQELKEIARVYGNEALSTILSQTDVKQFFGVSSLETAQLVSKMLGEEELSSESFGLGAEVLGMPTLSLGKRTKPLMTPDEVRRLPDDEQIIFLKNLPPIRALKAGYQEISPWRKVVAANPLHGGKQFLGRVKLKIKGGSAAATRIGTRMVKRARRPLLRPLFAALGLLLPSKQAVGPAALVVVILTLGLPHLRVQYTASHSWCRYAGLPLVSESFDTHGQDNCPLIIWKKLGETQS</sequence>
<feature type="transmembrane region" description="Helical" evidence="7">
    <location>
        <begin position="44"/>
        <end position="65"/>
    </location>
</feature>
<evidence type="ECO:0000256" key="5">
    <source>
        <dbReference type="ARBA" id="ARBA00022989"/>
    </source>
</evidence>
<comment type="similarity">
    <text evidence="2">Belongs to the VirD4/TraG family.</text>
</comment>
<dbReference type="InterPro" id="IPR027417">
    <property type="entry name" value="P-loop_NTPase"/>
</dbReference>
<evidence type="ECO:0000256" key="1">
    <source>
        <dbReference type="ARBA" id="ARBA00004651"/>
    </source>
</evidence>
<dbReference type="Gene3D" id="3.40.50.300">
    <property type="entry name" value="P-loop containing nucleotide triphosphate hydrolases"/>
    <property type="match status" value="1"/>
</dbReference>
<keyword evidence="3" id="KW-1003">Cell membrane</keyword>
<dbReference type="KEGG" id="thas:C6Y53_07585"/>
<proteinExistence type="inferred from homology"/>
<keyword evidence="6 7" id="KW-0472">Membrane</keyword>
<evidence type="ECO:0000313" key="8">
    <source>
        <dbReference type="EMBL" id="AVO37577.2"/>
    </source>
</evidence>
<dbReference type="SUPFAM" id="SSF52540">
    <property type="entry name" value="P-loop containing nucleoside triphosphate hydrolases"/>
    <property type="match status" value="1"/>
</dbReference>
<dbReference type="PANTHER" id="PTHR37937:SF1">
    <property type="entry name" value="CONJUGATIVE TRANSFER: DNA TRANSPORT"/>
    <property type="match status" value="1"/>
</dbReference>
<protein>
    <submittedName>
        <fullName evidence="8">Type IV secretory system conjugative DNA transfer family protein</fullName>
    </submittedName>
</protein>
<gene>
    <name evidence="8" type="ORF">C6Y53_07585</name>
</gene>
<keyword evidence="5 7" id="KW-1133">Transmembrane helix</keyword>
<dbReference type="GO" id="GO:0005886">
    <property type="term" value="C:plasma membrane"/>
    <property type="evidence" value="ECO:0007669"/>
    <property type="project" value="UniProtKB-SubCell"/>
</dbReference>
<evidence type="ECO:0000256" key="6">
    <source>
        <dbReference type="ARBA" id="ARBA00023136"/>
    </source>
</evidence>
<dbReference type="PANTHER" id="PTHR37937">
    <property type="entry name" value="CONJUGATIVE TRANSFER: DNA TRANSPORT"/>
    <property type="match status" value="1"/>
</dbReference>
<dbReference type="Proteomes" id="UP000237655">
    <property type="component" value="Chromosome"/>
</dbReference>
<dbReference type="CDD" id="cd01127">
    <property type="entry name" value="TrwB_TraG_TraD_VirD4"/>
    <property type="match status" value="1"/>
</dbReference>
<dbReference type="EMBL" id="CP027665">
    <property type="protein sequence ID" value="AVO37577.2"/>
    <property type="molecule type" value="Genomic_DNA"/>
</dbReference>
<organism evidence="8 9">
    <name type="scientific">Pukyongiella litopenaei</name>
    <dbReference type="NCBI Taxonomy" id="2605946"/>
    <lineage>
        <taxon>Bacteria</taxon>
        <taxon>Pseudomonadati</taxon>
        <taxon>Pseudomonadota</taxon>
        <taxon>Alphaproteobacteria</taxon>
        <taxon>Rhodobacterales</taxon>
        <taxon>Paracoccaceae</taxon>
        <taxon>Pukyongiella</taxon>
    </lineage>
</organism>
<evidence type="ECO:0000256" key="3">
    <source>
        <dbReference type="ARBA" id="ARBA00022475"/>
    </source>
</evidence>
<dbReference type="AlphaFoldDB" id="A0A2S0MP17"/>
<feature type="transmembrane region" description="Helical" evidence="7">
    <location>
        <begin position="12"/>
        <end position="32"/>
    </location>
</feature>
<evidence type="ECO:0000256" key="2">
    <source>
        <dbReference type="ARBA" id="ARBA00008806"/>
    </source>
</evidence>
<keyword evidence="4 7" id="KW-0812">Transmembrane</keyword>
<keyword evidence="9" id="KW-1185">Reference proteome</keyword>
<dbReference type="InterPro" id="IPR051539">
    <property type="entry name" value="T4SS-coupling_protein"/>
</dbReference>
<name>A0A2S0MP17_9RHOB</name>
<accession>A0A2S0MP17</accession>
<dbReference type="RefSeq" id="WP_149615497.1">
    <property type="nucleotide sequence ID" value="NZ_CP027665.1"/>
</dbReference>
<evidence type="ECO:0000256" key="4">
    <source>
        <dbReference type="ARBA" id="ARBA00022692"/>
    </source>
</evidence>
<reference evidence="9" key="1">
    <citation type="submission" date="2018-03" db="EMBL/GenBank/DDBJ databases">
        <title>Genomic analysis of the strain SH-1 isolated from shrimp intestine.</title>
        <authorList>
            <person name="Kim Y.-S."/>
            <person name="Kim S.-E."/>
            <person name="Kim K.-H."/>
        </authorList>
    </citation>
    <scope>NUCLEOTIDE SEQUENCE [LARGE SCALE GENOMIC DNA]</scope>
    <source>
        <strain evidence="9">SH-1</strain>
    </source>
</reference>
<evidence type="ECO:0000256" key="7">
    <source>
        <dbReference type="SAM" id="Phobius"/>
    </source>
</evidence>
<comment type="subcellular location">
    <subcellularLocation>
        <location evidence="1">Cell membrane</location>
        <topology evidence="1">Multi-pass membrane protein</topology>
    </subcellularLocation>
</comment>
<dbReference type="Pfam" id="PF02534">
    <property type="entry name" value="T4SS-DNA_transf"/>
    <property type="match status" value="1"/>
</dbReference>